<accession>A0A146K572</accession>
<proteinExistence type="predicted"/>
<dbReference type="InterPro" id="IPR001806">
    <property type="entry name" value="Small_GTPase"/>
</dbReference>
<dbReference type="InterPro" id="IPR027417">
    <property type="entry name" value="P-loop_NTPase"/>
</dbReference>
<name>A0A146K572_9EUKA</name>
<feature type="non-terminal residue" evidence="1">
    <location>
        <position position="243"/>
    </location>
</feature>
<dbReference type="AlphaFoldDB" id="A0A146K572"/>
<reference evidence="1" key="1">
    <citation type="submission" date="2015-07" db="EMBL/GenBank/DDBJ databases">
        <title>Adaptation to a free-living lifestyle via gene acquisitions in the diplomonad Trepomonas sp. PC1.</title>
        <authorList>
            <person name="Xu F."/>
            <person name="Jerlstrom-Hultqvist J."/>
            <person name="Kolisko M."/>
            <person name="Simpson A.G.B."/>
            <person name="Roger A.J."/>
            <person name="Svard S.G."/>
            <person name="Andersson J.O."/>
        </authorList>
    </citation>
    <scope>NUCLEOTIDE SEQUENCE</scope>
    <source>
        <strain evidence="1">PC1</strain>
    </source>
</reference>
<dbReference type="Pfam" id="PF00071">
    <property type="entry name" value="Ras"/>
    <property type="match status" value="1"/>
</dbReference>
<evidence type="ECO:0000313" key="1">
    <source>
        <dbReference type="EMBL" id="JAP90639.1"/>
    </source>
</evidence>
<gene>
    <name evidence="1" type="ORF">TPC1_20062</name>
</gene>
<feature type="non-terminal residue" evidence="1">
    <location>
        <position position="1"/>
    </location>
</feature>
<organism evidence="1">
    <name type="scientific">Trepomonas sp. PC1</name>
    <dbReference type="NCBI Taxonomy" id="1076344"/>
    <lineage>
        <taxon>Eukaryota</taxon>
        <taxon>Metamonada</taxon>
        <taxon>Diplomonadida</taxon>
        <taxon>Hexamitidae</taxon>
        <taxon>Hexamitinae</taxon>
        <taxon>Trepomonas</taxon>
    </lineage>
</organism>
<protein>
    <submittedName>
        <fullName evidence="1">Rab-like protein</fullName>
    </submittedName>
</protein>
<dbReference type="GO" id="GO:0005525">
    <property type="term" value="F:GTP binding"/>
    <property type="evidence" value="ECO:0007669"/>
    <property type="project" value="InterPro"/>
</dbReference>
<dbReference type="GO" id="GO:0003924">
    <property type="term" value="F:GTPase activity"/>
    <property type="evidence" value="ECO:0007669"/>
    <property type="project" value="InterPro"/>
</dbReference>
<dbReference type="Gene3D" id="3.40.50.300">
    <property type="entry name" value="P-loop containing nucleotide triphosphate hydrolases"/>
    <property type="match status" value="1"/>
</dbReference>
<sequence length="243" mass="28004">AGPPKSGVTSFINRLYKQCLQYDQPSRIGVNFRIVKVDNYSLLLFDQANQLRFHQLDFSSAFSQIFLCFDMSDQLKFCLQKLKPICVQILRIMQVRSNPMEVVLIGLKSDKAVVAIEQIKQAVNQILPQPIIKLFAFSALTNTDHRQNQNMLFQIISTPPTTLSIQLQLAGSNNFKRQIQRTCSIFNKRKLVIKDMLVEFVDFGIILTDSAFKKCDRLQIEFSTKQVQKSKNLYCSSLDELYY</sequence>
<dbReference type="SUPFAM" id="SSF52540">
    <property type="entry name" value="P-loop containing nucleoside triphosphate hydrolases"/>
    <property type="match status" value="1"/>
</dbReference>
<dbReference type="EMBL" id="GDID01005967">
    <property type="protein sequence ID" value="JAP90639.1"/>
    <property type="molecule type" value="Transcribed_RNA"/>
</dbReference>